<dbReference type="EMBL" id="NEVT01000009">
    <property type="protein sequence ID" value="OZI69493.1"/>
    <property type="molecule type" value="Genomic_DNA"/>
</dbReference>
<dbReference type="InterPro" id="IPR000847">
    <property type="entry name" value="LysR_HTH_N"/>
</dbReference>
<dbReference type="Gene3D" id="3.40.190.10">
    <property type="entry name" value="Periplasmic binding protein-like II"/>
    <property type="match status" value="1"/>
</dbReference>
<dbReference type="InterPro" id="IPR036388">
    <property type="entry name" value="WH-like_DNA-bd_sf"/>
</dbReference>
<dbReference type="InterPro" id="IPR024370">
    <property type="entry name" value="PBP_domain"/>
</dbReference>
<reference evidence="4" key="1">
    <citation type="submission" date="2017-05" db="EMBL/GenBank/DDBJ databases">
        <title>Complete and WGS of Bordetella genogroups.</title>
        <authorList>
            <person name="Spilker T."/>
            <person name="Lipuma J."/>
        </authorList>
    </citation>
    <scope>NUCLEOTIDE SEQUENCE [LARGE SCALE GENOMIC DNA]</scope>
    <source>
        <strain evidence="4">AU8256</strain>
    </source>
</reference>
<evidence type="ECO:0000259" key="2">
    <source>
        <dbReference type="Pfam" id="PF12727"/>
    </source>
</evidence>
<gene>
    <name evidence="3" type="ORF">CAL24_21925</name>
</gene>
<dbReference type="Pfam" id="PF12727">
    <property type="entry name" value="PBP_like"/>
    <property type="match status" value="1"/>
</dbReference>
<dbReference type="SUPFAM" id="SSF53850">
    <property type="entry name" value="Periplasmic binding protein-like II"/>
    <property type="match status" value="1"/>
</dbReference>
<name>A0A261V8I4_9BORD</name>
<feature type="domain" description="PBP" evidence="2">
    <location>
        <begin position="142"/>
        <end position="326"/>
    </location>
</feature>
<dbReference type="Gene3D" id="1.10.10.10">
    <property type="entry name" value="Winged helix-like DNA-binding domain superfamily/Winged helix DNA-binding domain"/>
    <property type="match status" value="1"/>
</dbReference>
<accession>A0A261V8I4</accession>
<feature type="domain" description="HTH lysR-type" evidence="1">
    <location>
        <begin position="25"/>
        <end position="82"/>
    </location>
</feature>
<dbReference type="GO" id="GO:0003700">
    <property type="term" value="F:DNA-binding transcription factor activity"/>
    <property type="evidence" value="ECO:0007669"/>
    <property type="project" value="InterPro"/>
</dbReference>
<keyword evidence="4" id="KW-1185">Reference proteome</keyword>
<evidence type="ECO:0000259" key="1">
    <source>
        <dbReference type="Pfam" id="PF00126"/>
    </source>
</evidence>
<dbReference type="AlphaFoldDB" id="A0A261V8I4"/>
<protein>
    <submittedName>
        <fullName evidence="3">LysR family transcriptional regulator</fullName>
    </submittedName>
</protein>
<dbReference type="PANTHER" id="PTHR38431">
    <property type="entry name" value="BLL2305 PROTEIN"/>
    <property type="match status" value="1"/>
</dbReference>
<comment type="caution">
    <text evidence="3">The sequence shown here is derived from an EMBL/GenBank/DDBJ whole genome shotgun (WGS) entry which is preliminary data.</text>
</comment>
<dbReference type="PANTHER" id="PTHR38431:SF1">
    <property type="entry name" value="BLL2305 PROTEIN"/>
    <property type="match status" value="1"/>
</dbReference>
<dbReference type="RefSeq" id="WP_094807928.1">
    <property type="nucleotide sequence ID" value="NZ_NEVT01000009.1"/>
</dbReference>
<organism evidence="3 4">
    <name type="scientific">Bordetella genomosp. 2</name>
    <dbReference type="NCBI Taxonomy" id="1983456"/>
    <lineage>
        <taxon>Bacteria</taxon>
        <taxon>Pseudomonadati</taxon>
        <taxon>Pseudomonadota</taxon>
        <taxon>Betaproteobacteria</taxon>
        <taxon>Burkholderiales</taxon>
        <taxon>Alcaligenaceae</taxon>
        <taxon>Bordetella</taxon>
    </lineage>
</organism>
<proteinExistence type="predicted"/>
<dbReference type="InterPro" id="IPR036390">
    <property type="entry name" value="WH_DNA-bd_sf"/>
</dbReference>
<dbReference type="SUPFAM" id="SSF46785">
    <property type="entry name" value="Winged helix' DNA-binding domain"/>
    <property type="match status" value="1"/>
</dbReference>
<evidence type="ECO:0000313" key="3">
    <source>
        <dbReference type="EMBL" id="OZI69493.1"/>
    </source>
</evidence>
<evidence type="ECO:0000313" key="4">
    <source>
        <dbReference type="Proteomes" id="UP000215633"/>
    </source>
</evidence>
<dbReference type="Proteomes" id="UP000215633">
    <property type="component" value="Unassembled WGS sequence"/>
</dbReference>
<dbReference type="Pfam" id="PF00126">
    <property type="entry name" value="HTH_1"/>
    <property type="match status" value="1"/>
</dbReference>
<sequence length="374" mass="40622">MHRIDLSYQLGGTDAPPTVIGNALMDLLFAVREQGSISAAAKALNLSYRHVWGELKKWEQALGRTLIVWDKGQPARLNEFGEKLLWAERHAQARLAPQINALRAELERAFAVAFDDAAHVVSLYASHDDALDALRGHAVASDKLHLDIRFTGSVDAIRGLNEGRCVMAGFHTRRDPVPGSLTERSYKPLLKPGLHKLIGFAQRQQGLIVARGNPKGLAGVQDLRRPGVRYVNRALGTGTRVLFDELLEQAGLAASAIDGYVRTEPSHAAVAHAIAAGSADAGLGIAPAARHHHLDFVPLVSENYFLVCLKSSLDHPSTQALLAILRSERWQAALAAMPGYAPAPNSGQVLSMRRVLPWWSFPAKKPRRGRSGSS</sequence>